<evidence type="ECO:0000313" key="3">
    <source>
        <dbReference type="EMBL" id="NVF15613.1"/>
    </source>
</evidence>
<feature type="region of interest" description="Disordered" evidence="2">
    <location>
        <begin position="1"/>
        <end position="35"/>
    </location>
</feature>
<feature type="compositionally biased region" description="Basic and acidic residues" evidence="2">
    <location>
        <begin position="1"/>
        <end position="10"/>
    </location>
</feature>
<keyword evidence="4" id="KW-1185">Reference proteome</keyword>
<evidence type="ECO:0000256" key="2">
    <source>
        <dbReference type="SAM" id="MobiDB-lite"/>
    </source>
</evidence>
<dbReference type="AlphaFoldDB" id="A0A7Y6V9H0"/>
<name>A0A7Y6V9H0_9GAMM</name>
<gene>
    <name evidence="3" type="ORF">HUO07_15720</name>
</gene>
<dbReference type="RefSeq" id="WP_176304338.1">
    <property type="nucleotide sequence ID" value="NZ_JABWCV010000020.1"/>
</dbReference>
<dbReference type="Pfam" id="PF05816">
    <property type="entry name" value="TelA"/>
    <property type="match status" value="1"/>
</dbReference>
<sequence length="390" mass="43402">MAQQPDDKRRLSLPPVAEIASQLGANREDSVDPDERAIDPELEAMAGRFVEDILSENDEASIARQRRAVDEMGLELQQQAAHRSAMLQTPLRQLAHQGDEGGPVAKALVDLRGRMEGLDPARHRLAPSALDRVMALIPGVDSRLQRYFQKFENAQQALDAIIEELKGGRDMLHRDNVTLSDDQQALNKILAELNRQIALGRLIDSRLQDEIAARDADDPRRHFLEEELLFPLRQRIVDLQQQLAVSQQGVLALEVIIRNNRELMRGVDRAINVTVSALTVAVTVAMAMANQRLVLDRIEALNTTTSQMIGGTAKALRQQGVDIQKRASGAMLDMQVLEEAFSEVMGAIDDLSSYRQEALPRLDEQIDRLATLAKQGNASIERLREGNESQ</sequence>
<evidence type="ECO:0000256" key="1">
    <source>
        <dbReference type="ARBA" id="ARBA00005541"/>
    </source>
</evidence>
<reference evidence="3 4" key="1">
    <citation type="submission" date="2020-06" db="EMBL/GenBank/DDBJ databases">
        <title>Halomonas sp. QX-1 draft genome sequence.</title>
        <authorList>
            <person name="Qiu X."/>
        </authorList>
    </citation>
    <scope>NUCLEOTIDE SEQUENCE [LARGE SCALE GENOMIC DNA]</scope>
    <source>
        <strain evidence="3 4">QX-1</strain>
    </source>
</reference>
<accession>A0A7Y6V9H0</accession>
<feature type="compositionally biased region" description="Basic and acidic residues" evidence="2">
    <location>
        <begin position="26"/>
        <end position="35"/>
    </location>
</feature>
<comment type="similarity">
    <text evidence="1">Belongs to the TelA family.</text>
</comment>
<organism evidence="3 4">
    <name type="scientific">Vreelandella maris</name>
    <dbReference type="NCBI Taxonomy" id="2729617"/>
    <lineage>
        <taxon>Bacteria</taxon>
        <taxon>Pseudomonadati</taxon>
        <taxon>Pseudomonadota</taxon>
        <taxon>Gammaproteobacteria</taxon>
        <taxon>Oceanospirillales</taxon>
        <taxon>Halomonadaceae</taxon>
        <taxon>Vreelandella</taxon>
    </lineage>
</organism>
<evidence type="ECO:0000313" key="4">
    <source>
        <dbReference type="Proteomes" id="UP000589984"/>
    </source>
</evidence>
<dbReference type="PANTHER" id="PTHR38432:SF1">
    <property type="entry name" value="TELA-LIKE PROTEIN SAOUHSC_01408"/>
    <property type="match status" value="1"/>
</dbReference>
<dbReference type="Proteomes" id="UP000589984">
    <property type="component" value="Unassembled WGS sequence"/>
</dbReference>
<proteinExistence type="inferred from homology"/>
<dbReference type="PANTHER" id="PTHR38432">
    <property type="entry name" value="TELA-LIKE PROTEIN SAOUHSC_01408"/>
    <property type="match status" value="1"/>
</dbReference>
<dbReference type="InterPro" id="IPR008863">
    <property type="entry name" value="Toxic_anion-R_TelA"/>
</dbReference>
<comment type="caution">
    <text evidence="3">The sequence shown here is derived from an EMBL/GenBank/DDBJ whole genome shotgun (WGS) entry which is preliminary data.</text>
</comment>
<protein>
    <submittedName>
        <fullName evidence="3">Toxic anion resistance protein</fullName>
    </submittedName>
</protein>
<dbReference type="EMBL" id="JABWCV010000020">
    <property type="protein sequence ID" value="NVF15613.1"/>
    <property type="molecule type" value="Genomic_DNA"/>
</dbReference>